<organism evidence="1">
    <name type="scientific">Candidatus Kentrum sp. TC</name>
    <dbReference type="NCBI Taxonomy" id="2126339"/>
    <lineage>
        <taxon>Bacteria</taxon>
        <taxon>Pseudomonadati</taxon>
        <taxon>Pseudomonadota</taxon>
        <taxon>Gammaproteobacteria</taxon>
        <taxon>Candidatus Kentrum</taxon>
    </lineage>
</organism>
<dbReference type="EMBL" id="CAADFW010000004">
    <property type="protein sequence ID" value="VFK54227.1"/>
    <property type="molecule type" value="Genomic_DNA"/>
</dbReference>
<sequence length="90" mass="9783">MSITLESFYQTPRIGPLERPADIAEARVSGRPASDVASTVAAREVHGLLANRVRLGEGADPARDALDELRAERAARWRLLDGMLDSNPES</sequence>
<gene>
    <name evidence="1" type="ORF">BECKTC1821E_GA0114239_100553</name>
    <name evidence="2" type="ORF">BECKTC1821F_GA0114240_100473</name>
</gene>
<accession>A0A450YE20</accession>
<protein>
    <submittedName>
        <fullName evidence="1">Uncharacterized protein</fullName>
    </submittedName>
</protein>
<dbReference type="EMBL" id="CAADFT010000005">
    <property type="protein sequence ID" value="VFK39787.1"/>
    <property type="molecule type" value="Genomic_DNA"/>
</dbReference>
<dbReference type="AlphaFoldDB" id="A0A450YE20"/>
<reference evidence="1" key="1">
    <citation type="submission" date="2019-02" db="EMBL/GenBank/DDBJ databases">
        <authorList>
            <person name="Gruber-Vodicka R. H."/>
            <person name="Seah K. B. B."/>
        </authorList>
    </citation>
    <scope>NUCLEOTIDE SEQUENCE</scope>
    <source>
        <strain evidence="1">BECK_BZ125</strain>
        <strain evidence="2">BECK_BZ126</strain>
    </source>
</reference>
<evidence type="ECO:0000313" key="1">
    <source>
        <dbReference type="EMBL" id="VFK39787.1"/>
    </source>
</evidence>
<name>A0A450YE20_9GAMM</name>
<evidence type="ECO:0000313" key="2">
    <source>
        <dbReference type="EMBL" id="VFK54227.1"/>
    </source>
</evidence>
<proteinExistence type="predicted"/>